<dbReference type="Proteomes" id="UP000472335">
    <property type="component" value="Unassembled WGS sequence"/>
</dbReference>
<keyword evidence="1" id="KW-0732">Signal</keyword>
<accession>A0A6G4VIG3</accession>
<proteinExistence type="predicted"/>
<protein>
    <recommendedName>
        <fullName evidence="4">Secreted protein</fullName>
    </recommendedName>
</protein>
<feature type="signal peptide" evidence="1">
    <location>
        <begin position="1"/>
        <end position="24"/>
    </location>
</feature>
<reference evidence="2 3" key="1">
    <citation type="submission" date="2020-02" db="EMBL/GenBank/DDBJ databases">
        <title>Whole-genome analyses of novel actinobacteria.</title>
        <authorList>
            <person name="Sahin N."/>
            <person name="Gencbay T."/>
        </authorList>
    </citation>
    <scope>NUCLEOTIDE SEQUENCE [LARGE SCALE GENOMIC DNA]</scope>
    <source>
        <strain evidence="2 3">HC44</strain>
    </source>
</reference>
<evidence type="ECO:0008006" key="4">
    <source>
        <dbReference type="Google" id="ProtNLM"/>
    </source>
</evidence>
<sequence>MHKARLTLVGIGVAALTGSGTVAAQATPTATPARAAVVDSGMDAQVKKCSSVNRNTGYVHAWTKSNCQGYHGRKRGNDSNYSSKIDNKATSVVNSGWKHQNDTVKFFTKTGGRGDSFCLERGEQISKLRKFDNRISSHYWVNGC</sequence>
<organism evidence="2 3">
    <name type="scientific">Streptomyces scabichelini</name>
    <dbReference type="NCBI Taxonomy" id="2711217"/>
    <lineage>
        <taxon>Bacteria</taxon>
        <taxon>Bacillati</taxon>
        <taxon>Actinomycetota</taxon>
        <taxon>Actinomycetes</taxon>
        <taxon>Kitasatosporales</taxon>
        <taxon>Streptomycetaceae</taxon>
        <taxon>Streptomyces</taxon>
    </lineage>
</organism>
<keyword evidence="3" id="KW-1185">Reference proteome</keyword>
<comment type="caution">
    <text evidence="2">The sequence shown here is derived from an EMBL/GenBank/DDBJ whole genome shotgun (WGS) entry which is preliminary data.</text>
</comment>
<name>A0A6G4VIG3_9ACTN</name>
<evidence type="ECO:0000313" key="2">
    <source>
        <dbReference type="EMBL" id="NGO13600.1"/>
    </source>
</evidence>
<dbReference type="EMBL" id="JAAKZY010000199">
    <property type="protein sequence ID" value="NGO13600.1"/>
    <property type="molecule type" value="Genomic_DNA"/>
</dbReference>
<feature type="chain" id="PRO_5038874847" description="Secreted protein" evidence="1">
    <location>
        <begin position="25"/>
        <end position="144"/>
    </location>
</feature>
<dbReference type="AlphaFoldDB" id="A0A6G4VIG3"/>
<evidence type="ECO:0000256" key="1">
    <source>
        <dbReference type="SAM" id="SignalP"/>
    </source>
</evidence>
<dbReference type="RefSeq" id="WP_165267180.1">
    <property type="nucleotide sequence ID" value="NZ_JAAKZY010000199.1"/>
</dbReference>
<evidence type="ECO:0000313" key="3">
    <source>
        <dbReference type="Proteomes" id="UP000472335"/>
    </source>
</evidence>
<dbReference type="Gene3D" id="2.60.20.10">
    <property type="entry name" value="Crystallins"/>
    <property type="match status" value="1"/>
</dbReference>
<gene>
    <name evidence="2" type="ORF">G5C60_39920</name>
</gene>